<evidence type="ECO:0000259" key="1">
    <source>
        <dbReference type="PROSITE" id="PS51186"/>
    </source>
</evidence>
<gene>
    <name evidence="2" type="ORF">MFFC18_21680</name>
</gene>
<dbReference type="RefSeq" id="WP_075081594.1">
    <property type="nucleotide sequence ID" value="NZ_CP042912.1"/>
</dbReference>
<dbReference type="Pfam" id="PF13302">
    <property type="entry name" value="Acetyltransf_3"/>
    <property type="match status" value="1"/>
</dbReference>
<dbReference type="InterPro" id="IPR000182">
    <property type="entry name" value="GNAT_dom"/>
</dbReference>
<dbReference type="SUPFAM" id="SSF55729">
    <property type="entry name" value="Acyl-CoA N-acyltransferases (Nat)"/>
    <property type="match status" value="1"/>
</dbReference>
<dbReference type="Gene3D" id="3.40.630.30">
    <property type="match status" value="1"/>
</dbReference>
<protein>
    <recommendedName>
        <fullName evidence="1">N-acetyltransferase domain-containing protein</fullName>
    </recommendedName>
</protein>
<sequence>MNISIRPSQQEEAGLIYQLRSDTRLRDMQYQPSWREYPELYVEVSLAFADQSEPAFRCWTVLIDGEFGGHISETLNQSTPDGVTISLGWNIVPEEWGKGIAPYAVRIFLNQKFECEKPVQFVAMCFESNSRCRRVLDKLGFVAESPTLRERLNNWLRTFGRHRLTKYRLTHEEWKAIHSTAG</sequence>
<dbReference type="InterPro" id="IPR016181">
    <property type="entry name" value="Acyl_CoA_acyltransferase"/>
</dbReference>
<proteinExistence type="predicted"/>
<dbReference type="EMBL" id="CP042912">
    <property type="protein sequence ID" value="QEG22292.1"/>
    <property type="molecule type" value="Genomic_DNA"/>
</dbReference>
<evidence type="ECO:0000313" key="3">
    <source>
        <dbReference type="Proteomes" id="UP000322214"/>
    </source>
</evidence>
<dbReference type="GO" id="GO:0016747">
    <property type="term" value="F:acyltransferase activity, transferring groups other than amino-acyl groups"/>
    <property type="evidence" value="ECO:0007669"/>
    <property type="project" value="InterPro"/>
</dbReference>
<dbReference type="AlphaFoldDB" id="A0A5B9PBH6"/>
<feature type="domain" description="N-acetyltransferase" evidence="1">
    <location>
        <begin position="3"/>
        <end position="170"/>
    </location>
</feature>
<evidence type="ECO:0000313" key="2">
    <source>
        <dbReference type="EMBL" id="QEG22292.1"/>
    </source>
</evidence>
<organism evidence="2 3">
    <name type="scientific">Mariniblastus fucicola</name>
    <dbReference type="NCBI Taxonomy" id="980251"/>
    <lineage>
        <taxon>Bacteria</taxon>
        <taxon>Pseudomonadati</taxon>
        <taxon>Planctomycetota</taxon>
        <taxon>Planctomycetia</taxon>
        <taxon>Pirellulales</taxon>
        <taxon>Pirellulaceae</taxon>
        <taxon>Mariniblastus</taxon>
    </lineage>
</organism>
<dbReference type="STRING" id="980251.GCA_001642875_00140"/>
<dbReference type="Proteomes" id="UP000322214">
    <property type="component" value="Chromosome"/>
</dbReference>
<reference evidence="2 3" key="1">
    <citation type="submission" date="2019-08" db="EMBL/GenBank/DDBJ databases">
        <title>Deep-cultivation of Planctomycetes and their phenomic and genomic characterization uncovers novel biology.</title>
        <authorList>
            <person name="Wiegand S."/>
            <person name="Jogler M."/>
            <person name="Boedeker C."/>
            <person name="Pinto D."/>
            <person name="Vollmers J."/>
            <person name="Rivas-Marin E."/>
            <person name="Kohn T."/>
            <person name="Peeters S.H."/>
            <person name="Heuer A."/>
            <person name="Rast P."/>
            <person name="Oberbeckmann S."/>
            <person name="Bunk B."/>
            <person name="Jeske O."/>
            <person name="Meyerdierks A."/>
            <person name="Storesund J.E."/>
            <person name="Kallscheuer N."/>
            <person name="Luecker S."/>
            <person name="Lage O.M."/>
            <person name="Pohl T."/>
            <person name="Merkel B.J."/>
            <person name="Hornburger P."/>
            <person name="Mueller R.-W."/>
            <person name="Bruemmer F."/>
            <person name="Labrenz M."/>
            <person name="Spormann A.M."/>
            <person name="Op den Camp H."/>
            <person name="Overmann J."/>
            <person name="Amann R."/>
            <person name="Jetten M.S.M."/>
            <person name="Mascher T."/>
            <person name="Medema M.H."/>
            <person name="Devos D.P."/>
            <person name="Kaster A.-K."/>
            <person name="Ovreas L."/>
            <person name="Rohde M."/>
            <person name="Galperin M.Y."/>
            <person name="Jogler C."/>
        </authorList>
    </citation>
    <scope>NUCLEOTIDE SEQUENCE [LARGE SCALE GENOMIC DNA]</scope>
    <source>
        <strain evidence="2 3">FC18</strain>
    </source>
</reference>
<accession>A0A5B9PBH6</accession>
<dbReference type="PROSITE" id="PS51186">
    <property type="entry name" value="GNAT"/>
    <property type="match status" value="1"/>
</dbReference>
<keyword evidence="3" id="KW-1185">Reference proteome</keyword>
<dbReference type="OrthoDB" id="9795206at2"/>
<dbReference type="KEGG" id="mff:MFFC18_21680"/>
<name>A0A5B9PBH6_9BACT</name>